<dbReference type="RefSeq" id="WP_330091394.1">
    <property type="nucleotide sequence ID" value="NZ_JAUZMY010000008.1"/>
</dbReference>
<keyword evidence="2" id="KW-1185">Reference proteome</keyword>
<reference evidence="1 2" key="1">
    <citation type="submission" date="2023-08" db="EMBL/GenBank/DDBJ databases">
        <authorList>
            <person name="Girao M."/>
            <person name="Carvalho M.F."/>
        </authorList>
    </citation>
    <scope>NUCLEOTIDE SEQUENCE [LARGE SCALE GENOMIC DNA]</scope>
    <source>
        <strain evidence="1 2">CT-R113</strain>
    </source>
</reference>
<sequence length="276" mass="28609">MTILITGGTGNTGRPLTETLRARGAEVRAAGRRPGRDGVPFDWADPRTHAGALTGAKALYLVPPPLTLDPMPLVGPFLGAARAAGLRRVVLLGSLAALSDAPGVAELGEAVRAFPEWAVLRPSGFMQNFTGAHPVAVGIRERGEIRSATGEGRLGWIDAADIAAVAAEVLSAPGPIAGEHVLTGPESLGYAEAAAIIADVTGRPVRHTPTPVAELVRRNVDAGMPQPFAAALVGVDADIAGGGVDRVTDTVRRLTGRPPRSFADFARAHREEWSTV</sequence>
<dbReference type="Proteomes" id="UP001356095">
    <property type="component" value="Unassembled WGS sequence"/>
</dbReference>
<dbReference type="SUPFAM" id="SSF51735">
    <property type="entry name" value="NAD(P)-binding Rossmann-fold domains"/>
    <property type="match status" value="1"/>
</dbReference>
<dbReference type="InterPro" id="IPR051604">
    <property type="entry name" value="Ergot_Alk_Oxidoreductase"/>
</dbReference>
<dbReference type="Gene3D" id="3.90.25.10">
    <property type="entry name" value="UDP-galactose 4-epimerase, domain 1"/>
    <property type="match status" value="1"/>
</dbReference>
<dbReference type="EMBL" id="JAUZMY010000008">
    <property type="protein sequence ID" value="MEE2037596.1"/>
    <property type="molecule type" value="Genomic_DNA"/>
</dbReference>
<protein>
    <submittedName>
        <fullName evidence="1">Ergot alkaloid biosynthesis protein</fullName>
    </submittedName>
</protein>
<name>A0ABU7K5R8_9ACTN</name>
<accession>A0ABU7K5R8</accession>
<evidence type="ECO:0000313" key="1">
    <source>
        <dbReference type="EMBL" id="MEE2037596.1"/>
    </source>
</evidence>
<dbReference type="PANTHER" id="PTHR43162">
    <property type="match status" value="1"/>
</dbReference>
<proteinExistence type="predicted"/>
<organism evidence="1 2">
    <name type="scientific">Nocardiopsis codii</name>
    <dbReference type="NCBI Taxonomy" id="3065942"/>
    <lineage>
        <taxon>Bacteria</taxon>
        <taxon>Bacillati</taxon>
        <taxon>Actinomycetota</taxon>
        <taxon>Actinomycetes</taxon>
        <taxon>Streptosporangiales</taxon>
        <taxon>Nocardiopsidaceae</taxon>
        <taxon>Nocardiopsis</taxon>
    </lineage>
</organism>
<evidence type="ECO:0000313" key="2">
    <source>
        <dbReference type="Proteomes" id="UP001356095"/>
    </source>
</evidence>
<comment type="caution">
    <text evidence="1">The sequence shown here is derived from an EMBL/GenBank/DDBJ whole genome shotgun (WGS) entry which is preliminary data.</text>
</comment>
<dbReference type="PANTHER" id="PTHR43162:SF1">
    <property type="entry name" value="PRESTALK A DIFFERENTIATION PROTEIN A"/>
    <property type="match status" value="1"/>
</dbReference>
<dbReference type="Gene3D" id="3.40.50.720">
    <property type="entry name" value="NAD(P)-binding Rossmann-like Domain"/>
    <property type="match status" value="1"/>
</dbReference>
<gene>
    <name evidence="1" type="ORF">Q8791_10230</name>
</gene>
<dbReference type="InterPro" id="IPR036291">
    <property type="entry name" value="NAD(P)-bd_dom_sf"/>
</dbReference>